<dbReference type="AlphaFoldDB" id="A0A2G6KDV7"/>
<protein>
    <submittedName>
        <fullName evidence="1">Uncharacterized protein</fullName>
    </submittedName>
</protein>
<reference evidence="1 2" key="1">
    <citation type="submission" date="2017-10" db="EMBL/GenBank/DDBJ databases">
        <title>Novel microbial diversity and functional potential in the marine mammal oral microbiome.</title>
        <authorList>
            <person name="Dudek N.K."/>
            <person name="Sun C.L."/>
            <person name="Burstein D."/>
            <person name="Kantor R.S."/>
            <person name="Aliaga Goltsman D.S."/>
            <person name="Bik E.M."/>
            <person name="Thomas B.C."/>
            <person name="Banfield J.F."/>
            <person name="Relman D.A."/>
        </authorList>
    </citation>
    <scope>NUCLEOTIDE SEQUENCE [LARGE SCALE GENOMIC DNA]</scope>
    <source>
        <strain evidence="1">DOLJORAL78_47_16</strain>
    </source>
</reference>
<proteinExistence type="predicted"/>
<organism evidence="1 2">
    <name type="scientific">candidate division KSB3 bacterium</name>
    <dbReference type="NCBI Taxonomy" id="2044937"/>
    <lineage>
        <taxon>Bacteria</taxon>
        <taxon>candidate division KSB3</taxon>
    </lineage>
</organism>
<gene>
    <name evidence="1" type="ORF">CSA56_10090</name>
</gene>
<evidence type="ECO:0000313" key="2">
    <source>
        <dbReference type="Proteomes" id="UP000230821"/>
    </source>
</evidence>
<accession>A0A2G6KDV7</accession>
<dbReference type="EMBL" id="PDSK01000094">
    <property type="protein sequence ID" value="PIE33853.1"/>
    <property type="molecule type" value="Genomic_DNA"/>
</dbReference>
<sequence>MARLSVVTVDVIDDAGNKPEQKSEVTEAYFWETSMRPKASESLADNFIEPIQRVIIRDKCDEEFERF</sequence>
<comment type="caution">
    <text evidence="1">The sequence shown here is derived from an EMBL/GenBank/DDBJ whole genome shotgun (WGS) entry which is preliminary data.</text>
</comment>
<dbReference type="Proteomes" id="UP000230821">
    <property type="component" value="Unassembled WGS sequence"/>
</dbReference>
<name>A0A2G6KDV7_9BACT</name>
<evidence type="ECO:0000313" key="1">
    <source>
        <dbReference type="EMBL" id="PIE33853.1"/>
    </source>
</evidence>